<evidence type="ECO:0000313" key="2">
    <source>
        <dbReference type="Proteomes" id="UP000016462"/>
    </source>
</evidence>
<protein>
    <recommendedName>
        <fullName evidence="3">DUF429 domain-containing protein</fullName>
    </recommendedName>
</protein>
<dbReference type="InterPro" id="IPR007362">
    <property type="entry name" value="DUF429"/>
</dbReference>
<proteinExistence type="predicted"/>
<keyword evidence="2" id="KW-1185">Reference proteome</keyword>
<dbReference type="Pfam" id="PF04250">
    <property type="entry name" value="DUF429"/>
    <property type="match status" value="1"/>
</dbReference>
<dbReference type="AlphaFoldDB" id="U1LLJ8"/>
<reference evidence="1 2" key="1">
    <citation type="journal article" date="2013" name="Genome Announc.">
        <title>First draft genome sequence from a member of the genus agrococcus, isolated from modern microbialites.</title>
        <authorList>
            <person name="White R.A.III."/>
            <person name="Grassa C.J."/>
            <person name="Suttle C.A."/>
        </authorList>
    </citation>
    <scope>NUCLEOTIDE SEQUENCE [LARGE SCALE GENOMIC DNA]</scope>
    <source>
        <strain evidence="1 2">RW1</strain>
    </source>
</reference>
<evidence type="ECO:0000313" key="1">
    <source>
        <dbReference type="EMBL" id="ERG63184.1"/>
    </source>
</evidence>
<name>U1LLJ8_9MICO</name>
<gene>
    <name evidence="1" type="ORF">L332_01775</name>
</gene>
<sequence>MRVGALTLATTVHVGVDLAWGPKNRTGLAAVGADGRLLASGSAGSDDEIIDWIDAHALRRGVVAIDAPLIVTNRTGRRACESAIHAAFGRFDASPHSTNLGKPEMNPPRGAVIAERLGLPVDPSLRNRVAIEVYPHPAMVGLWELDLNLKYKHKAKYEFAFRKREFERLLDLLEAEATLRVSALPRWSELRSIAVAATGHGALNRIEDEVDGIVCAWLAYLWSIGGQRLVVFGDIDSGYIVAPPAPTHAPRPRALRQAPRSSVRFQDATGEMPTTADAPVVGEPEFSFNGPTGPHRLTMSEARLLEAALQVARSG</sequence>
<accession>U1LLJ8</accession>
<organism evidence="1 2">
    <name type="scientific">Agrococcus pavilionensis RW1</name>
    <dbReference type="NCBI Taxonomy" id="1330458"/>
    <lineage>
        <taxon>Bacteria</taxon>
        <taxon>Bacillati</taxon>
        <taxon>Actinomycetota</taxon>
        <taxon>Actinomycetes</taxon>
        <taxon>Micrococcales</taxon>
        <taxon>Microbacteriaceae</taxon>
        <taxon>Agrococcus</taxon>
    </lineage>
</organism>
<evidence type="ECO:0008006" key="3">
    <source>
        <dbReference type="Google" id="ProtNLM"/>
    </source>
</evidence>
<dbReference type="EMBL" id="ASHR01000036">
    <property type="protein sequence ID" value="ERG63184.1"/>
    <property type="molecule type" value="Genomic_DNA"/>
</dbReference>
<dbReference type="Proteomes" id="UP000016462">
    <property type="component" value="Unassembled WGS sequence"/>
</dbReference>
<comment type="caution">
    <text evidence="1">The sequence shown here is derived from an EMBL/GenBank/DDBJ whole genome shotgun (WGS) entry which is preliminary data.</text>
</comment>